<keyword evidence="1" id="KW-0812">Transmembrane</keyword>
<dbReference type="EMBL" id="CP001135">
    <property type="protein sequence ID" value="ACY84688.1"/>
    <property type="molecule type" value="Genomic_DNA"/>
</dbReference>
<accession>A0AAU8PIT7</accession>
<dbReference type="Proteomes" id="UP000002634">
    <property type="component" value="Chromosome"/>
</dbReference>
<evidence type="ECO:0000313" key="3">
    <source>
        <dbReference type="Proteomes" id="UP000002634"/>
    </source>
</evidence>
<sequence length="47" mass="5573">MESSYFAIQLILLIISIQEIKMLYQDKKSAAERRLNLIIFVLSEHVY</sequence>
<keyword evidence="1" id="KW-0472">Membrane</keyword>
<organism evidence="2 3">
    <name type="scientific">Edwardsiella piscicida</name>
    <dbReference type="NCBI Taxonomy" id="1263550"/>
    <lineage>
        <taxon>Bacteria</taxon>
        <taxon>Pseudomonadati</taxon>
        <taxon>Pseudomonadota</taxon>
        <taxon>Gammaproteobacteria</taxon>
        <taxon>Enterobacterales</taxon>
        <taxon>Hafniaceae</taxon>
        <taxon>Edwardsiella</taxon>
    </lineage>
</organism>
<dbReference type="AlphaFoldDB" id="A0AAU8PIT7"/>
<evidence type="ECO:0000313" key="2">
    <source>
        <dbReference type="EMBL" id="ACY84688.1"/>
    </source>
</evidence>
<gene>
    <name evidence="2" type="ordered locus">ETAE_1851</name>
</gene>
<keyword evidence="3" id="KW-1185">Reference proteome</keyword>
<name>A0AAU8PIT7_EDWPI</name>
<protein>
    <submittedName>
        <fullName evidence="2">Uncharacterized protein</fullName>
    </submittedName>
</protein>
<proteinExistence type="predicted"/>
<dbReference type="KEGG" id="etr:ETAE_1851"/>
<evidence type="ECO:0000256" key="1">
    <source>
        <dbReference type="SAM" id="Phobius"/>
    </source>
</evidence>
<reference evidence="2 3" key="1">
    <citation type="journal article" date="2009" name="PLoS ONE">
        <title>Genome sequence of the versatile fish pathogen Edwardsiella tarda provides insights into its adaptation to broad host ranges and intracellular niches.</title>
        <authorList>
            <person name="Wang Q."/>
            <person name="Yang M."/>
            <person name="Xiao J."/>
            <person name="Wu H."/>
            <person name="Wang X."/>
            <person name="Lv Y."/>
            <person name="Xu L."/>
            <person name="Zheng H."/>
            <person name="Wang S."/>
            <person name="Zhao G."/>
            <person name="Liu Q."/>
            <person name="Zhang Y."/>
        </authorList>
    </citation>
    <scope>NUCLEOTIDE SEQUENCE [LARGE SCALE GENOMIC DNA]</scope>
    <source>
        <strain evidence="3">EIB202 / CCTCC M208068</strain>
    </source>
</reference>
<feature type="transmembrane region" description="Helical" evidence="1">
    <location>
        <begin position="6"/>
        <end position="24"/>
    </location>
</feature>
<keyword evidence="1" id="KW-1133">Transmembrane helix</keyword>